<dbReference type="PATRIC" id="fig|762967.3.peg.782"/>
<dbReference type="Pfam" id="PF08521">
    <property type="entry name" value="2CSK_N"/>
    <property type="match status" value="1"/>
</dbReference>
<dbReference type="RefSeq" id="WP_008541759.1">
    <property type="nucleotide sequence ID" value="NZ_JH604939.1"/>
</dbReference>
<keyword evidence="8 16" id="KW-0418">Kinase</keyword>
<dbReference type="InterPro" id="IPR003661">
    <property type="entry name" value="HisK_dim/P_dom"/>
</dbReference>
<evidence type="ECO:0000256" key="4">
    <source>
        <dbReference type="ARBA" id="ARBA00022553"/>
    </source>
</evidence>
<dbReference type="OrthoDB" id="8583694at2"/>
<keyword evidence="17" id="KW-1185">Reference proteome</keyword>
<dbReference type="InterPro" id="IPR036890">
    <property type="entry name" value="HATPase_C_sf"/>
</dbReference>
<dbReference type="EMBL" id="AFBQ01000134">
    <property type="protein sequence ID" value="EHY31640.1"/>
    <property type="molecule type" value="Genomic_DNA"/>
</dbReference>
<dbReference type="SMART" id="SM00387">
    <property type="entry name" value="HATPase_c"/>
    <property type="match status" value="1"/>
</dbReference>
<evidence type="ECO:0000259" key="14">
    <source>
        <dbReference type="PROSITE" id="PS50109"/>
    </source>
</evidence>
<evidence type="ECO:0000256" key="10">
    <source>
        <dbReference type="ARBA" id="ARBA00022989"/>
    </source>
</evidence>
<dbReference type="CDD" id="cd00075">
    <property type="entry name" value="HATPase"/>
    <property type="match status" value="1"/>
</dbReference>
<evidence type="ECO:0000256" key="11">
    <source>
        <dbReference type="ARBA" id="ARBA00023012"/>
    </source>
</evidence>
<dbReference type="InterPro" id="IPR004358">
    <property type="entry name" value="Sig_transdc_His_kin-like_C"/>
</dbReference>
<dbReference type="HOGENOM" id="CLU_000445_89_37_4"/>
<evidence type="ECO:0000256" key="8">
    <source>
        <dbReference type="ARBA" id="ARBA00022777"/>
    </source>
</evidence>
<dbReference type="PANTHER" id="PTHR45436">
    <property type="entry name" value="SENSOR HISTIDINE KINASE YKOH"/>
    <property type="match status" value="1"/>
</dbReference>
<comment type="subcellular location">
    <subcellularLocation>
        <location evidence="2">Membrane</location>
        <topology evidence="2">Multi-pass membrane protein</topology>
    </subcellularLocation>
</comment>
<evidence type="ECO:0000256" key="12">
    <source>
        <dbReference type="ARBA" id="ARBA00023136"/>
    </source>
</evidence>
<dbReference type="STRING" id="762967.HMPREF9440_00981"/>
<name>H3KE20_9BURK</name>
<evidence type="ECO:0000256" key="13">
    <source>
        <dbReference type="SAM" id="Phobius"/>
    </source>
</evidence>
<gene>
    <name evidence="16" type="ORF">HMPREF9440_00981</name>
</gene>
<evidence type="ECO:0000256" key="2">
    <source>
        <dbReference type="ARBA" id="ARBA00004141"/>
    </source>
</evidence>
<dbReference type="PRINTS" id="PR00344">
    <property type="entry name" value="BCTRLSENSOR"/>
</dbReference>
<dbReference type="InterPro" id="IPR050428">
    <property type="entry name" value="TCS_sensor_his_kinase"/>
</dbReference>
<dbReference type="AlphaFoldDB" id="H3KE20"/>
<reference evidence="16 17" key="1">
    <citation type="submission" date="2011-11" db="EMBL/GenBank/DDBJ databases">
        <authorList>
            <person name="Weinstock G."/>
            <person name="Sodergren E."/>
            <person name="Clifton S."/>
            <person name="Fulton L."/>
            <person name="Fulton B."/>
            <person name="Courtney L."/>
            <person name="Fronick C."/>
            <person name="Harrison M."/>
            <person name="Strong C."/>
            <person name="Farmer C."/>
            <person name="Delahaunty K."/>
            <person name="Markovic C."/>
            <person name="Hall O."/>
            <person name="Minx P."/>
            <person name="Tomlinson C."/>
            <person name="Mitreva M."/>
            <person name="Hou S."/>
            <person name="Chen J."/>
            <person name="Wollam A."/>
            <person name="Pepin K.H."/>
            <person name="Johnson M."/>
            <person name="Bhonagiri V."/>
            <person name="Zhang X."/>
            <person name="Suruliraj S."/>
            <person name="Warren W."/>
            <person name="Chinwalla A."/>
            <person name="Mardis E.R."/>
            <person name="Wilson R.K."/>
        </authorList>
    </citation>
    <scope>NUCLEOTIDE SEQUENCE [LARGE SCALE GENOMIC DNA]</scope>
    <source>
        <strain evidence="16 17">YIT 11816</strain>
    </source>
</reference>
<proteinExistence type="predicted"/>
<evidence type="ECO:0000313" key="16">
    <source>
        <dbReference type="EMBL" id="EHY31640.1"/>
    </source>
</evidence>
<evidence type="ECO:0000256" key="5">
    <source>
        <dbReference type="ARBA" id="ARBA00022679"/>
    </source>
</evidence>
<evidence type="ECO:0000256" key="9">
    <source>
        <dbReference type="ARBA" id="ARBA00022840"/>
    </source>
</evidence>
<keyword evidence="11" id="KW-0902">Two-component regulatory system</keyword>
<keyword evidence="4" id="KW-0597">Phosphoprotein</keyword>
<dbReference type="Proteomes" id="UP000004956">
    <property type="component" value="Unassembled WGS sequence"/>
</dbReference>
<dbReference type="PROSITE" id="PS50885">
    <property type="entry name" value="HAMP"/>
    <property type="match status" value="1"/>
</dbReference>
<keyword evidence="6 13" id="KW-0812">Transmembrane</keyword>
<dbReference type="Gene3D" id="1.10.287.130">
    <property type="match status" value="1"/>
</dbReference>
<sequence>MSSIRRKLLLTLIGALLAMGFVAAVATFFSAQLEFNKFLDTHLKETAEALSESVMHNFPGKSPTHLTIVGDADSYQIVIQVYDSATNSLWQRDGTPTLPLPEAPGFGMEKVDGRTWRTYSAAAGPLIITVAQDTAVRTQLAASSAFSILHPLLLLIPFVAIAVWIVVGSGLAPLERTARSVARRSPGSLTPISTKGLPAELSGLVRAINELMLRLNESLTAQQRFASDAAHELRTPLTALKLQVQLAQRAKTPEAQQKCFVKLNEGINRATRLVSQLLTLARLDPDARSKPVSTIRLAPLAMSVAEDMTPIAAQKSISVRAVAEEAQLDGMEDAVRLMISNLTDNAVRYTPEGGHIEIRTKAEGENVVIEVADDGPGIAPEERERVFDRFYRALGTKTSGTGLGLAIVKRIVDIHCGTIEIDDGIGGRGTCFRLRFPRLGASSAQ</sequence>
<dbReference type="PROSITE" id="PS50109">
    <property type="entry name" value="HIS_KIN"/>
    <property type="match status" value="1"/>
</dbReference>
<dbReference type="GO" id="GO:0005886">
    <property type="term" value="C:plasma membrane"/>
    <property type="evidence" value="ECO:0007669"/>
    <property type="project" value="TreeGrafter"/>
</dbReference>
<dbReference type="InterPro" id="IPR003660">
    <property type="entry name" value="HAMP_dom"/>
</dbReference>
<dbReference type="Gene3D" id="3.30.565.10">
    <property type="entry name" value="Histidine kinase-like ATPase, C-terminal domain"/>
    <property type="match status" value="1"/>
</dbReference>
<dbReference type="InterPro" id="IPR013727">
    <property type="entry name" value="2CSK_N"/>
</dbReference>
<dbReference type="SMART" id="SM00388">
    <property type="entry name" value="HisKA"/>
    <property type="match status" value="1"/>
</dbReference>
<dbReference type="InterPro" id="IPR036097">
    <property type="entry name" value="HisK_dim/P_sf"/>
</dbReference>
<protein>
    <recommendedName>
        <fullName evidence="3">histidine kinase</fullName>
        <ecNumber evidence="3">2.7.13.3</ecNumber>
    </recommendedName>
</protein>
<keyword evidence="10 13" id="KW-1133">Transmembrane helix</keyword>
<comment type="caution">
    <text evidence="16">The sequence shown here is derived from an EMBL/GenBank/DDBJ whole genome shotgun (WGS) entry which is preliminary data.</text>
</comment>
<dbReference type="InterPro" id="IPR005467">
    <property type="entry name" value="His_kinase_dom"/>
</dbReference>
<evidence type="ECO:0000313" key="17">
    <source>
        <dbReference type="Proteomes" id="UP000004956"/>
    </source>
</evidence>
<organism evidence="16 17">
    <name type="scientific">Sutterella parvirubra YIT 11816</name>
    <dbReference type="NCBI Taxonomy" id="762967"/>
    <lineage>
        <taxon>Bacteria</taxon>
        <taxon>Pseudomonadati</taxon>
        <taxon>Pseudomonadota</taxon>
        <taxon>Betaproteobacteria</taxon>
        <taxon>Burkholderiales</taxon>
        <taxon>Sutterellaceae</taxon>
        <taxon>Sutterella</taxon>
    </lineage>
</organism>
<dbReference type="Pfam" id="PF02518">
    <property type="entry name" value="HATPase_c"/>
    <property type="match status" value="1"/>
</dbReference>
<feature type="domain" description="HAMP" evidence="15">
    <location>
        <begin position="168"/>
        <end position="220"/>
    </location>
</feature>
<dbReference type="EC" id="2.7.13.3" evidence="3"/>
<dbReference type="Pfam" id="PF00512">
    <property type="entry name" value="HisKA"/>
    <property type="match status" value="1"/>
</dbReference>
<comment type="catalytic activity">
    <reaction evidence="1">
        <text>ATP + protein L-histidine = ADP + protein N-phospho-L-histidine.</text>
        <dbReference type="EC" id="2.7.13.3"/>
    </reaction>
</comment>
<dbReference type="InterPro" id="IPR003594">
    <property type="entry name" value="HATPase_dom"/>
</dbReference>
<keyword evidence="7" id="KW-0547">Nucleotide-binding</keyword>
<dbReference type="PANTHER" id="PTHR45436:SF14">
    <property type="entry name" value="SENSOR PROTEIN QSEC"/>
    <property type="match status" value="1"/>
</dbReference>
<dbReference type="SUPFAM" id="SSF47384">
    <property type="entry name" value="Homodimeric domain of signal transducing histidine kinase"/>
    <property type="match status" value="1"/>
</dbReference>
<evidence type="ECO:0000256" key="3">
    <source>
        <dbReference type="ARBA" id="ARBA00012438"/>
    </source>
</evidence>
<dbReference type="SUPFAM" id="SSF55874">
    <property type="entry name" value="ATPase domain of HSP90 chaperone/DNA topoisomerase II/histidine kinase"/>
    <property type="match status" value="1"/>
</dbReference>
<evidence type="ECO:0000256" key="7">
    <source>
        <dbReference type="ARBA" id="ARBA00022741"/>
    </source>
</evidence>
<evidence type="ECO:0000256" key="6">
    <source>
        <dbReference type="ARBA" id="ARBA00022692"/>
    </source>
</evidence>
<keyword evidence="12 13" id="KW-0472">Membrane</keyword>
<evidence type="ECO:0000256" key="1">
    <source>
        <dbReference type="ARBA" id="ARBA00000085"/>
    </source>
</evidence>
<dbReference type="GO" id="GO:0005524">
    <property type="term" value="F:ATP binding"/>
    <property type="evidence" value="ECO:0007669"/>
    <property type="project" value="UniProtKB-KW"/>
</dbReference>
<accession>H3KE20</accession>
<dbReference type="GO" id="GO:0000155">
    <property type="term" value="F:phosphorelay sensor kinase activity"/>
    <property type="evidence" value="ECO:0007669"/>
    <property type="project" value="InterPro"/>
</dbReference>
<evidence type="ECO:0000259" key="15">
    <source>
        <dbReference type="PROSITE" id="PS50885"/>
    </source>
</evidence>
<feature type="domain" description="Histidine kinase" evidence="14">
    <location>
        <begin position="228"/>
        <end position="440"/>
    </location>
</feature>
<feature type="transmembrane region" description="Helical" evidence="13">
    <location>
        <begin position="152"/>
        <end position="174"/>
    </location>
</feature>
<dbReference type="CDD" id="cd00082">
    <property type="entry name" value="HisKA"/>
    <property type="match status" value="1"/>
</dbReference>
<keyword evidence="5" id="KW-0808">Transferase</keyword>
<keyword evidence="9" id="KW-0067">ATP-binding</keyword>